<dbReference type="EC" id="5.99.-.-" evidence="1"/>
<keyword evidence="5" id="KW-1185">Reference proteome</keyword>
<comment type="function">
    <text evidence="1">Heme-binding protein able to scavenge peroxynitrite and to protect free L-tyrosine against peroxynitrite-mediated nitration, by acting as a peroxynitrite isomerase that converts peroxynitrite to nitrate. Therefore, this protein likely plays a role in peroxynitrite sensing and in the detoxification of reactive nitrogen and oxygen species (RNS and ROS, respectively). Is able to bind nitric oxide (NO) in vitro, but may act as a sensor of peroxynitrite levels in vivo.</text>
</comment>
<feature type="region of interest" description="Disordered" evidence="2">
    <location>
        <begin position="1"/>
        <end position="21"/>
    </location>
</feature>
<sequence length="184" mass="20334">MFEPAQENPYPDSHVLGEGPEPHPLLAPVLPLLGRWHGRGRGQYPTLEQDFRYEQEIAFSHDGRPFLRYEARAWLVDADGAPVRPAGREAGWWRVTPDASLEVVLAHPTGIAETYTGRVSAPAAAGLEIEIETKDVSLTPLAKEVTGTRRHYALDAEGLTVVHDMAAVGQPLQHHLTTRLVRRA</sequence>
<proteinExistence type="inferred from homology"/>
<dbReference type="Proteomes" id="UP001223390">
    <property type="component" value="Unassembled WGS sequence"/>
</dbReference>
<keyword evidence="1" id="KW-0408">Iron</keyword>
<comment type="domain">
    <text evidence="1">Forms a 10-stranded antiparallel beta-barrel structure able to accommodate a hydrophobic ligand in its interior. In fact, this fold hosts the heme group, which is located in a wide surface cleft.</text>
</comment>
<dbReference type="EMBL" id="JASITI010000026">
    <property type="protein sequence ID" value="MDK9498103.1"/>
    <property type="molecule type" value="Genomic_DNA"/>
</dbReference>
<reference evidence="4 5" key="1">
    <citation type="submission" date="2023-05" db="EMBL/GenBank/DDBJ databases">
        <title>Sequencing and Assembly of Streptomyces sp. NP73.</title>
        <authorList>
            <person name="Konwar A.N."/>
            <person name="Saikia K."/>
            <person name="Thakur D."/>
        </authorList>
    </citation>
    <scope>NUCLEOTIDE SEQUENCE [LARGE SCALE GENOMIC DNA]</scope>
    <source>
        <strain evidence="4 5">NP73</strain>
    </source>
</reference>
<comment type="caution">
    <text evidence="4">The sequence shown here is derived from an EMBL/GenBank/DDBJ whole genome shotgun (WGS) entry which is preliminary data.</text>
</comment>
<feature type="binding site" evidence="1">
    <location>
        <position position="46"/>
    </location>
    <ligand>
        <name>heme b</name>
        <dbReference type="ChEBI" id="CHEBI:60344"/>
    </ligand>
</feature>
<dbReference type="InterPro" id="IPR014878">
    <property type="entry name" value="THAP4-like_heme-bd"/>
</dbReference>
<dbReference type="CDD" id="cd07828">
    <property type="entry name" value="lipocalin_heme-bd-THAP4-like"/>
    <property type="match status" value="1"/>
</dbReference>
<dbReference type="HAMAP" id="MF_01297">
    <property type="entry name" value="nitrobindin"/>
    <property type="match status" value="1"/>
</dbReference>
<feature type="domain" description="THAP4-like heme-binding" evidence="3">
    <location>
        <begin position="26"/>
        <end position="182"/>
    </location>
</feature>
<comment type="catalytic activity">
    <reaction evidence="1">
        <text>peroxynitrite = nitrate</text>
        <dbReference type="Rhea" id="RHEA:63116"/>
        <dbReference type="ChEBI" id="CHEBI:17632"/>
        <dbReference type="ChEBI" id="CHEBI:25941"/>
    </reaction>
</comment>
<dbReference type="RefSeq" id="WP_285343854.1">
    <property type="nucleotide sequence ID" value="NZ_JASITI010000026.1"/>
</dbReference>
<dbReference type="Pfam" id="PF08768">
    <property type="entry name" value="THAP4_heme-bd"/>
    <property type="match status" value="1"/>
</dbReference>
<evidence type="ECO:0000259" key="3">
    <source>
        <dbReference type="Pfam" id="PF08768"/>
    </source>
</evidence>
<comment type="pathway">
    <text evidence="1">Nitrogen metabolism.</text>
</comment>
<dbReference type="InterPro" id="IPR012674">
    <property type="entry name" value="Calycin"/>
</dbReference>
<evidence type="ECO:0000313" key="5">
    <source>
        <dbReference type="Proteomes" id="UP001223390"/>
    </source>
</evidence>
<accession>A0ABT7GXH6</accession>
<name>A0ABT7GXH6_9ACTN</name>
<evidence type="ECO:0000256" key="1">
    <source>
        <dbReference type="HAMAP-Rule" id="MF_01297"/>
    </source>
</evidence>
<comment type="similarity">
    <text evidence="1">Belongs to the nitrobindin family.</text>
</comment>
<comment type="cofactor">
    <cofactor evidence="1">
        <name>heme b</name>
        <dbReference type="ChEBI" id="CHEBI:60344"/>
    </cofactor>
    <text evidence="1">Binds 1 heme b group per subunit, that coordinates a highly solvent-exposed Fe(III) atom.</text>
</comment>
<dbReference type="InterPro" id="IPR045165">
    <property type="entry name" value="Nitrobindin"/>
</dbReference>
<gene>
    <name evidence="4" type="ORF">QEZ40_003051</name>
</gene>
<feature type="binding site" description="axial binding residue" evidence="1">
    <location>
        <position position="175"/>
    </location>
    <ligand>
        <name>heme b</name>
        <dbReference type="ChEBI" id="CHEBI:60344"/>
    </ligand>
    <ligandPart>
        <name>Fe</name>
        <dbReference type="ChEBI" id="CHEBI:18248"/>
    </ligandPart>
</feature>
<keyword evidence="1" id="KW-0413">Isomerase</keyword>
<protein>
    <recommendedName>
        <fullName evidence="1">Peroxynitrite isomerase</fullName>
        <ecNumber evidence="1">5.99.-.-</ecNumber>
    </recommendedName>
    <alternativeName>
        <fullName evidence="1">Ferric nitrobindin</fullName>
        <shortName evidence="1">Nb(III)</shortName>
    </alternativeName>
</protein>
<organism evidence="4 5">
    <name type="scientific">Streptomyces katrae</name>
    <dbReference type="NCBI Taxonomy" id="68223"/>
    <lineage>
        <taxon>Bacteria</taxon>
        <taxon>Bacillati</taxon>
        <taxon>Actinomycetota</taxon>
        <taxon>Actinomycetes</taxon>
        <taxon>Kitasatosporales</taxon>
        <taxon>Streptomycetaceae</taxon>
        <taxon>Streptomyces</taxon>
    </lineage>
</organism>
<dbReference type="SUPFAM" id="SSF50814">
    <property type="entry name" value="Lipocalins"/>
    <property type="match status" value="1"/>
</dbReference>
<dbReference type="PANTHER" id="PTHR15854">
    <property type="entry name" value="THAP4 PROTEIN"/>
    <property type="match status" value="1"/>
</dbReference>
<dbReference type="InterPro" id="IPR022939">
    <property type="entry name" value="Nb(III)_bact/plant"/>
</dbReference>
<keyword evidence="1" id="KW-0349">Heme</keyword>
<dbReference type="PANTHER" id="PTHR15854:SF4">
    <property type="entry name" value="PEROXYNITRITE ISOMERASE THAP4"/>
    <property type="match status" value="1"/>
</dbReference>
<keyword evidence="1" id="KW-0479">Metal-binding</keyword>
<evidence type="ECO:0000313" key="4">
    <source>
        <dbReference type="EMBL" id="MDK9498103.1"/>
    </source>
</evidence>
<evidence type="ECO:0000256" key="2">
    <source>
        <dbReference type="SAM" id="MobiDB-lite"/>
    </source>
</evidence>
<dbReference type="Gene3D" id="2.40.128.20">
    <property type="match status" value="1"/>
</dbReference>
<feature type="binding site" evidence="1">
    <location>
        <position position="143"/>
    </location>
    <ligand>
        <name>heme b</name>
        <dbReference type="ChEBI" id="CHEBI:60344"/>
    </ligand>
</feature>
<feature type="short sequence motif" description="GXWXGXG" evidence="1">
    <location>
        <begin position="34"/>
        <end position="40"/>
    </location>
</feature>